<reference evidence="2" key="1">
    <citation type="journal article" date="2023" name="G3 (Bethesda)">
        <title>Genome assembly and association tests identify interacting loci associated with vigor, precocity, and sex in interspecific pistachio rootstocks.</title>
        <authorList>
            <person name="Palmer W."/>
            <person name="Jacygrad E."/>
            <person name="Sagayaradj S."/>
            <person name="Cavanaugh K."/>
            <person name="Han R."/>
            <person name="Bertier L."/>
            <person name="Beede B."/>
            <person name="Kafkas S."/>
            <person name="Golino D."/>
            <person name="Preece J."/>
            <person name="Michelmore R."/>
        </authorList>
    </citation>
    <scope>NUCLEOTIDE SEQUENCE [LARGE SCALE GENOMIC DNA]</scope>
</reference>
<keyword evidence="2" id="KW-1185">Reference proteome</keyword>
<protein>
    <submittedName>
        <fullName evidence="1">Uncharacterized protein</fullName>
    </submittedName>
</protein>
<dbReference type="Proteomes" id="UP001163603">
    <property type="component" value="Chromosome 3"/>
</dbReference>
<evidence type="ECO:0000313" key="1">
    <source>
        <dbReference type="EMBL" id="KAJ0044348.1"/>
    </source>
</evidence>
<organism evidence="1 2">
    <name type="scientific">Pistacia integerrima</name>
    <dbReference type="NCBI Taxonomy" id="434235"/>
    <lineage>
        <taxon>Eukaryota</taxon>
        <taxon>Viridiplantae</taxon>
        <taxon>Streptophyta</taxon>
        <taxon>Embryophyta</taxon>
        <taxon>Tracheophyta</taxon>
        <taxon>Spermatophyta</taxon>
        <taxon>Magnoliopsida</taxon>
        <taxon>eudicotyledons</taxon>
        <taxon>Gunneridae</taxon>
        <taxon>Pentapetalae</taxon>
        <taxon>rosids</taxon>
        <taxon>malvids</taxon>
        <taxon>Sapindales</taxon>
        <taxon>Anacardiaceae</taxon>
        <taxon>Pistacia</taxon>
    </lineage>
</organism>
<evidence type="ECO:0000313" key="2">
    <source>
        <dbReference type="Proteomes" id="UP001163603"/>
    </source>
</evidence>
<dbReference type="EMBL" id="CM047738">
    <property type="protein sequence ID" value="KAJ0044348.1"/>
    <property type="molecule type" value="Genomic_DNA"/>
</dbReference>
<accession>A0ACC0Z2G8</accession>
<name>A0ACC0Z2G8_9ROSI</name>
<proteinExistence type="predicted"/>
<gene>
    <name evidence="1" type="ORF">Pint_04671</name>
</gene>
<comment type="caution">
    <text evidence="1">The sequence shown here is derived from an EMBL/GenBank/DDBJ whole genome shotgun (WGS) entry which is preliminary data.</text>
</comment>
<sequence length="133" mass="14465">MNVLHVVSFLSLLLPFMFPANGTTTINRNAHTLTVTNGRVEGVMGAIVNNSSRIGNEEQLAMEMAVQDFNNYTNQTLVLHIRNSRGEPVTAALAAMDLISTQHAEAIVGPQTWEEVSVVAQFGNEKDIPVLTC</sequence>